<protein>
    <submittedName>
        <fullName evidence="7">ParB/RepB/Spo0J family partition protein</fullName>
    </submittedName>
</protein>
<dbReference type="Pfam" id="PF17762">
    <property type="entry name" value="HTH_ParB"/>
    <property type="match status" value="1"/>
</dbReference>
<dbReference type="InterPro" id="IPR003115">
    <property type="entry name" value="ParB_N"/>
</dbReference>
<dbReference type="GO" id="GO:0005694">
    <property type="term" value="C:chromosome"/>
    <property type="evidence" value="ECO:0007669"/>
    <property type="project" value="TreeGrafter"/>
</dbReference>
<dbReference type="RefSeq" id="WP_267301131.1">
    <property type="nucleotide sequence ID" value="NZ_JAOQJZ010000007.1"/>
</dbReference>
<accession>A0AAE3IIS4</accession>
<dbReference type="InterPro" id="IPR041468">
    <property type="entry name" value="HTH_ParB/Spo0J"/>
</dbReference>
<dbReference type="Pfam" id="PF02195">
    <property type="entry name" value="ParB_N"/>
    <property type="match status" value="1"/>
</dbReference>
<dbReference type="PANTHER" id="PTHR33375:SF1">
    <property type="entry name" value="CHROMOSOME-PARTITIONING PROTEIN PARB-RELATED"/>
    <property type="match status" value="1"/>
</dbReference>
<dbReference type="FunFam" id="3.90.1530.30:FF:000001">
    <property type="entry name" value="Chromosome partitioning protein ParB"/>
    <property type="match status" value="1"/>
</dbReference>
<keyword evidence="4" id="KW-0238">DNA-binding</keyword>
<keyword evidence="8" id="KW-1185">Reference proteome</keyword>
<dbReference type="InterPro" id="IPR004437">
    <property type="entry name" value="ParB/RepB/Spo0J"/>
</dbReference>
<dbReference type="Gene3D" id="1.10.10.2830">
    <property type="match status" value="1"/>
</dbReference>
<evidence type="ECO:0000256" key="4">
    <source>
        <dbReference type="ARBA" id="ARBA00023125"/>
    </source>
</evidence>
<proteinExistence type="inferred from homology"/>
<dbReference type="InterPro" id="IPR050336">
    <property type="entry name" value="Chromosome_partition/occlusion"/>
</dbReference>
<reference evidence="7 8" key="1">
    <citation type="journal article" date="2021" name="ISME Commun">
        <title>Automated analysis of genomic sequences facilitates high-throughput and comprehensive description of bacteria.</title>
        <authorList>
            <person name="Hitch T.C.A."/>
        </authorList>
    </citation>
    <scope>NUCLEOTIDE SEQUENCE [LARGE SCALE GENOMIC DNA]</scope>
    <source>
        <strain evidence="7 8">Sanger_31</strain>
    </source>
</reference>
<dbReference type="GO" id="GO:0003677">
    <property type="term" value="F:DNA binding"/>
    <property type="evidence" value="ECO:0007669"/>
    <property type="project" value="UniProtKB-KW"/>
</dbReference>
<comment type="similarity">
    <text evidence="2">Belongs to the ParB family.</text>
</comment>
<comment type="subcellular location">
    <subcellularLocation>
        <location evidence="1">Cytoplasm</location>
        <location evidence="1">Nucleoid</location>
    </subcellularLocation>
</comment>
<evidence type="ECO:0000313" key="7">
    <source>
        <dbReference type="EMBL" id="MCU6705936.1"/>
    </source>
</evidence>
<dbReference type="NCBIfam" id="TIGR00180">
    <property type="entry name" value="parB_part"/>
    <property type="match status" value="1"/>
</dbReference>
<keyword evidence="3" id="KW-0159">Chromosome partition</keyword>
<evidence type="ECO:0000256" key="5">
    <source>
        <dbReference type="SAM" id="MobiDB-lite"/>
    </source>
</evidence>
<dbReference type="InterPro" id="IPR036086">
    <property type="entry name" value="ParB/Sulfiredoxin_sf"/>
</dbReference>
<dbReference type="AlphaFoldDB" id="A0AAE3IIS4"/>
<dbReference type="SMART" id="SM00470">
    <property type="entry name" value="ParB"/>
    <property type="match status" value="1"/>
</dbReference>
<name>A0AAE3IIS4_9FIRM</name>
<dbReference type="PANTHER" id="PTHR33375">
    <property type="entry name" value="CHROMOSOME-PARTITIONING PROTEIN PARB-RELATED"/>
    <property type="match status" value="1"/>
</dbReference>
<gene>
    <name evidence="7" type="ORF">OCV57_08355</name>
</gene>
<dbReference type="SUPFAM" id="SSF110849">
    <property type="entry name" value="ParB/Sulfiredoxin"/>
    <property type="match status" value="1"/>
</dbReference>
<evidence type="ECO:0000256" key="1">
    <source>
        <dbReference type="ARBA" id="ARBA00004453"/>
    </source>
</evidence>
<comment type="caution">
    <text evidence="7">The sequence shown here is derived from an EMBL/GenBank/DDBJ whole genome shotgun (WGS) entry which is preliminary data.</text>
</comment>
<evidence type="ECO:0000259" key="6">
    <source>
        <dbReference type="SMART" id="SM00470"/>
    </source>
</evidence>
<evidence type="ECO:0000256" key="2">
    <source>
        <dbReference type="ARBA" id="ARBA00006295"/>
    </source>
</evidence>
<dbReference type="GO" id="GO:0007059">
    <property type="term" value="P:chromosome segregation"/>
    <property type="evidence" value="ECO:0007669"/>
    <property type="project" value="UniProtKB-KW"/>
</dbReference>
<feature type="domain" description="ParB-like N-terminal" evidence="6">
    <location>
        <begin position="41"/>
        <end position="131"/>
    </location>
</feature>
<evidence type="ECO:0000256" key="3">
    <source>
        <dbReference type="ARBA" id="ARBA00022829"/>
    </source>
</evidence>
<dbReference type="EMBL" id="JAOQJZ010000007">
    <property type="protein sequence ID" value="MCU6705936.1"/>
    <property type="molecule type" value="Genomic_DNA"/>
</dbReference>
<evidence type="ECO:0000313" key="8">
    <source>
        <dbReference type="Proteomes" id="UP001208131"/>
    </source>
</evidence>
<sequence length="304" mass="34009">MAKKSKMDRGLDSLFFDNSIDEVTRSDSKSEKNDDGENGISTVRISLIEPDKNQPRSEFDEDALNELAENIRQHGVLQPILVRPLDNGGYKIVAGERRWRAARLAGLDEIPVYIKELTDLEAAEISLIENIQRKDLTPLEEATAYQTLMETYGLTQQQVAEAVGRSRSAVANSIRLLSLSESVQEMLRDQKLTEGHAKVLAGVADKDTQEKLATECIENGWTVRELEKAIAALETNKKAEKKIKRTITNPMYTEFEIRVNQATDKLRVSLSEDKKGGSKLDVKFSSDVDVDKILNALAELLMNC</sequence>
<dbReference type="CDD" id="cd16393">
    <property type="entry name" value="SPO0J_N"/>
    <property type="match status" value="1"/>
</dbReference>
<feature type="region of interest" description="Disordered" evidence="5">
    <location>
        <begin position="24"/>
        <end position="43"/>
    </location>
</feature>
<organism evidence="7 8">
    <name type="scientific">Hominimerdicola aceti</name>
    <dbReference type="NCBI Taxonomy" id="2981726"/>
    <lineage>
        <taxon>Bacteria</taxon>
        <taxon>Bacillati</taxon>
        <taxon>Bacillota</taxon>
        <taxon>Clostridia</taxon>
        <taxon>Eubacteriales</taxon>
        <taxon>Oscillospiraceae</taxon>
        <taxon>Hominimerdicola</taxon>
    </lineage>
</organism>
<dbReference type="Proteomes" id="UP001208131">
    <property type="component" value="Unassembled WGS sequence"/>
</dbReference>
<dbReference type="FunFam" id="1.10.10.2830:FF:000001">
    <property type="entry name" value="Chromosome partitioning protein ParB"/>
    <property type="match status" value="1"/>
</dbReference>
<feature type="compositionally biased region" description="Basic and acidic residues" evidence="5">
    <location>
        <begin position="24"/>
        <end position="35"/>
    </location>
</feature>
<dbReference type="Gene3D" id="3.90.1530.30">
    <property type="match status" value="1"/>
</dbReference>
<dbReference type="SUPFAM" id="SSF109709">
    <property type="entry name" value="KorB DNA-binding domain-like"/>
    <property type="match status" value="1"/>
</dbReference>
<dbReference type="GO" id="GO:0009295">
    <property type="term" value="C:nucleoid"/>
    <property type="evidence" value="ECO:0007669"/>
    <property type="project" value="UniProtKB-SubCell"/>
</dbReference>